<reference evidence="1" key="1">
    <citation type="submission" date="2021-02" db="EMBL/GenBank/DDBJ databases">
        <authorList>
            <person name="Nowell W R."/>
        </authorList>
    </citation>
    <scope>NUCLEOTIDE SEQUENCE</scope>
</reference>
<evidence type="ECO:0000313" key="1">
    <source>
        <dbReference type="EMBL" id="CAF0874506.1"/>
    </source>
</evidence>
<comment type="caution">
    <text evidence="1">The sequence shown here is derived from an EMBL/GenBank/DDBJ whole genome shotgun (WGS) entry which is preliminary data.</text>
</comment>
<dbReference type="AlphaFoldDB" id="A0A813XKH9"/>
<proteinExistence type="predicted"/>
<protein>
    <submittedName>
        <fullName evidence="1">Uncharacterized protein</fullName>
    </submittedName>
</protein>
<evidence type="ECO:0000313" key="2">
    <source>
        <dbReference type="Proteomes" id="UP000663852"/>
    </source>
</evidence>
<dbReference type="EMBL" id="CAJNOJ010000027">
    <property type="protein sequence ID" value="CAF0874506.1"/>
    <property type="molecule type" value="Genomic_DNA"/>
</dbReference>
<sequence>MYYSNDEILSHINHLSALTTKLKNVEHIHNSEKFDRYSSETSSYLHRLASLSLYAHILLSNSVPINNILKLWGCTYETND</sequence>
<name>A0A813XKH9_ADIRI</name>
<organism evidence="1 2">
    <name type="scientific">Adineta ricciae</name>
    <name type="common">Rotifer</name>
    <dbReference type="NCBI Taxonomy" id="249248"/>
    <lineage>
        <taxon>Eukaryota</taxon>
        <taxon>Metazoa</taxon>
        <taxon>Spiralia</taxon>
        <taxon>Gnathifera</taxon>
        <taxon>Rotifera</taxon>
        <taxon>Eurotatoria</taxon>
        <taxon>Bdelloidea</taxon>
        <taxon>Adinetida</taxon>
        <taxon>Adinetidae</taxon>
        <taxon>Adineta</taxon>
    </lineage>
</organism>
<accession>A0A813XKH9</accession>
<dbReference type="Proteomes" id="UP000663852">
    <property type="component" value="Unassembled WGS sequence"/>
</dbReference>
<gene>
    <name evidence="1" type="ORF">EDS130_LOCUS8461</name>
</gene>